<reference evidence="2 3" key="1">
    <citation type="journal article" date="2019" name="Int. J. Syst. Evol. Microbiol.">
        <title>The Global Catalogue of Microorganisms (GCM) 10K type strain sequencing project: providing services to taxonomists for standard genome sequencing and annotation.</title>
        <authorList>
            <consortium name="The Broad Institute Genomics Platform"/>
            <consortium name="The Broad Institute Genome Sequencing Center for Infectious Disease"/>
            <person name="Wu L."/>
            <person name="Ma J."/>
        </authorList>
    </citation>
    <scope>NUCLEOTIDE SEQUENCE [LARGE SCALE GENOMIC DNA]</scope>
    <source>
        <strain evidence="2 3">JCM 1405</strain>
    </source>
</reference>
<sequence length="110" mass="12773">MRDKLIVSEEIILKIQSRANAIKVLANDKQVLKEAEELLDIIEEILEDNTMTLVEKIEQKMRETKFTDPEMNASLYILHRKLSDGKISPQDAMALFEMYVSSESFDKRII</sequence>
<name>A0ABN1IZC2_9CLOT</name>
<evidence type="ECO:0000256" key="1">
    <source>
        <dbReference type="SAM" id="Coils"/>
    </source>
</evidence>
<dbReference type="RefSeq" id="WP_343768944.1">
    <property type="nucleotide sequence ID" value="NZ_BAAACF010000001.1"/>
</dbReference>
<proteinExistence type="predicted"/>
<feature type="coiled-coil region" evidence="1">
    <location>
        <begin position="25"/>
        <end position="52"/>
    </location>
</feature>
<dbReference type="EMBL" id="BAAACF010000001">
    <property type="protein sequence ID" value="GAA0724231.1"/>
    <property type="molecule type" value="Genomic_DNA"/>
</dbReference>
<evidence type="ECO:0000313" key="2">
    <source>
        <dbReference type="EMBL" id="GAA0724231.1"/>
    </source>
</evidence>
<keyword evidence="1" id="KW-0175">Coiled coil</keyword>
<keyword evidence="3" id="KW-1185">Reference proteome</keyword>
<dbReference type="Proteomes" id="UP001500339">
    <property type="component" value="Unassembled WGS sequence"/>
</dbReference>
<gene>
    <name evidence="2" type="ORF">GCM10008905_17830</name>
</gene>
<evidence type="ECO:0000313" key="3">
    <source>
        <dbReference type="Proteomes" id="UP001500339"/>
    </source>
</evidence>
<comment type="caution">
    <text evidence="2">The sequence shown here is derived from an EMBL/GenBank/DDBJ whole genome shotgun (WGS) entry which is preliminary data.</text>
</comment>
<protein>
    <submittedName>
        <fullName evidence="2">Uncharacterized protein</fullName>
    </submittedName>
</protein>
<organism evidence="2 3">
    <name type="scientific">Clostridium malenominatum</name>
    <dbReference type="NCBI Taxonomy" id="1539"/>
    <lineage>
        <taxon>Bacteria</taxon>
        <taxon>Bacillati</taxon>
        <taxon>Bacillota</taxon>
        <taxon>Clostridia</taxon>
        <taxon>Eubacteriales</taxon>
        <taxon>Clostridiaceae</taxon>
        <taxon>Clostridium</taxon>
    </lineage>
</organism>
<accession>A0ABN1IZC2</accession>